<evidence type="ECO:0000256" key="2">
    <source>
        <dbReference type="ARBA" id="ARBA00022801"/>
    </source>
</evidence>
<dbReference type="RefSeq" id="WP_108114637.1">
    <property type="nucleotide sequence ID" value="NZ_QBKT01000004.1"/>
</dbReference>
<evidence type="ECO:0000313" key="5">
    <source>
        <dbReference type="EMBL" id="PTX61391.1"/>
    </source>
</evidence>
<feature type="domain" description="Carboxyltransferase" evidence="4">
    <location>
        <begin position="23"/>
        <end position="282"/>
    </location>
</feature>
<keyword evidence="1" id="KW-0547">Nucleotide-binding</keyword>
<sequence>MLEIIHSGLHTSIQDLGRLHYRNVGVPVAGVMDEYHAKLVNQLLGNDENSAVMEMTLQGATVEFHEATQMVICGADLSPKLNHQAIRLNVPVTVKKGDVLQFGKRLYGVRAYLAVKHGFQTENILKSRSFYDGITPKARVEKGDFIPYQTNSNPVKASANIALQRALFTDTEITVYEGPEFNYLSKTQQEKLFNTTFTIGLNNRMAYQLEEILENDCPSIITSAVLPGTIQLTPSGKLIILMKDCQTTGGYPRILQLDQKSIFKLAQKHTRDAIIFKKLSIL</sequence>
<gene>
    <name evidence="5" type="ORF">C8N46_10434</name>
</gene>
<dbReference type="InterPro" id="IPR003778">
    <property type="entry name" value="CT_A_B"/>
</dbReference>
<evidence type="ECO:0000259" key="4">
    <source>
        <dbReference type="SMART" id="SM00797"/>
    </source>
</evidence>
<dbReference type="SMART" id="SM00797">
    <property type="entry name" value="AHS2"/>
    <property type="match status" value="1"/>
</dbReference>
<comment type="caution">
    <text evidence="5">The sequence shown here is derived from an EMBL/GenBank/DDBJ whole genome shotgun (WGS) entry which is preliminary data.</text>
</comment>
<dbReference type="Proteomes" id="UP000244090">
    <property type="component" value="Unassembled WGS sequence"/>
</dbReference>
<organism evidence="5 6">
    <name type="scientific">Kordia periserrulae</name>
    <dbReference type="NCBI Taxonomy" id="701523"/>
    <lineage>
        <taxon>Bacteria</taxon>
        <taxon>Pseudomonadati</taxon>
        <taxon>Bacteroidota</taxon>
        <taxon>Flavobacteriia</taxon>
        <taxon>Flavobacteriales</taxon>
        <taxon>Flavobacteriaceae</taxon>
        <taxon>Kordia</taxon>
    </lineage>
</organism>
<keyword evidence="2" id="KW-0378">Hydrolase</keyword>
<protein>
    <submittedName>
        <fullName evidence="5">Biotin-dependent carboxylase-like uncharacterized protein</fullName>
    </submittedName>
</protein>
<reference evidence="5 6" key="1">
    <citation type="submission" date="2018-04" db="EMBL/GenBank/DDBJ databases">
        <title>Genomic Encyclopedia of Archaeal and Bacterial Type Strains, Phase II (KMG-II): from individual species to whole genera.</title>
        <authorList>
            <person name="Goeker M."/>
        </authorList>
    </citation>
    <scope>NUCLEOTIDE SEQUENCE [LARGE SCALE GENOMIC DNA]</scope>
    <source>
        <strain evidence="5 6">DSM 25731</strain>
    </source>
</reference>
<evidence type="ECO:0000256" key="3">
    <source>
        <dbReference type="ARBA" id="ARBA00022840"/>
    </source>
</evidence>
<dbReference type="GO" id="GO:0016787">
    <property type="term" value="F:hydrolase activity"/>
    <property type="evidence" value="ECO:0007669"/>
    <property type="project" value="UniProtKB-KW"/>
</dbReference>
<keyword evidence="3" id="KW-0067">ATP-binding</keyword>
<dbReference type="EMBL" id="QBKT01000004">
    <property type="protein sequence ID" value="PTX61391.1"/>
    <property type="molecule type" value="Genomic_DNA"/>
</dbReference>
<dbReference type="PANTHER" id="PTHR43309">
    <property type="entry name" value="5-OXOPROLINASE SUBUNIT C"/>
    <property type="match status" value="1"/>
</dbReference>
<accession>A0A2T6BZ92</accession>
<evidence type="ECO:0000313" key="6">
    <source>
        <dbReference type="Proteomes" id="UP000244090"/>
    </source>
</evidence>
<dbReference type="InterPro" id="IPR029000">
    <property type="entry name" value="Cyclophilin-like_dom_sf"/>
</dbReference>
<dbReference type="GO" id="GO:0005524">
    <property type="term" value="F:ATP binding"/>
    <property type="evidence" value="ECO:0007669"/>
    <property type="project" value="UniProtKB-KW"/>
</dbReference>
<proteinExistence type="predicted"/>
<dbReference type="Pfam" id="PF02626">
    <property type="entry name" value="CT_A_B"/>
    <property type="match status" value="1"/>
</dbReference>
<dbReference type="OrthoDB" id="9782422at2"/>
<dbReference type="InterPro" id="IPR052708">
    <property type="entry name" value="PxpC"/>
</dbReference>
<evidence type="ECO:0000256" key="1">
    <source>
        <dbReference type="ARBA" id="ARBA00022741"/>
    </source>
</evidence>
<keyword evidence="6" id="KW-1185">Reference proteome</keyword>
<dbReference type="AlphaFoldDB" id="A0A2T6BZ92"/>
<dbReference type="Gene3D" id="2.40.100.10">
    <property type="entry name" value="Cyclophilin-like"/>
    <property type="match status" value="1"/>
</dbReference>
<dbReference type="PANTHER" id="PTHR43309:SF5">
    <property type="entry name" value="5-OXOPROLINASE SUBUNIT C"/>
    <property type="match status" value="1"/>
</dbReference>
<name>A0A2T6BZ92_9FLAO</name>